<evidence type="ECO:0000313" key="2">
    <source>
        <dbReference type="Proteomes" id="UP000245081"/>
    </source>
</evidence>
<protein>
    <recommendedName>
        <fullName evidence="3">ParB/Sulfiredoxin domain-containing protein</fullName>
    </recommendedName>
</protein>
<evidence type="ECO:0000313" key="1">
    <source>
        <dbReference type="EMBL" id="GBG15982.1"/>
    </source>
</evidence>
<dbReference type="EMBL" id="BDOQ01000024">
    <property type="protein sequence ID" value="GBG15982.1"/>
    <property type="molecule type" value="Genomic_DNA"/>
</dbReference>
<dbReference type="AlphaFoldDB" id="A0A2R5FCP0"/>
<proteinExistence type="predicted"/>
<name>A0A2R5FCP0_9PROT</name>
<dbReference type="Proteomes" id="UP000245081">
    <property type="component" value="Unassembled WGS sequence"/>
</dbReference>
<keyword evidence="2" id="KW-1185">Reference proteome</keyword>
<sequence length="124" mass="13668">MASDKDDIKWLAAPEDHDYPAAESYLGLIYDSNEAASFVQLLHSAPISAFKAKDIFRASGLSLLGVSNSHVEKDRKKIVGGKSLSPLLLVRDRVNGRVVIADGYHRLCAVYEYDEDAFIPCKIV</sequence>
<dbReference type="RefSeq" id="WP_109017128.1">
    <property type="nucleotide sequence ID" value="NZ_BDOQ01000024.1"/>
</dbReference>
<accession>A0A2R5FCP0</accession>
<gene>
    <name evidence="1" type="ORF">NMK_3605</name>
</gene>
<dbReference type="OrthoDB" id="8539206at2"/>
<evidence type="ECO:0008006" key="3">
    <source>
        <dbReference type="Google" id="ProtNLM"/>
    </source>
</evidence>
<organism evidence="1 2">
    <name type="scientific">Novimethylophilus kurashikiensis</name>
    <dbReference type="NCBI Taxonomy" id="1825523"/>
    <lineage>
        <taxon>Bacteria</taxon>
        <taxon>Pseudomonadati</taxon>
        <taxon>Pseudomonadota</taxon>
        <taxon>Betaproteobacteria</taxon>
        <taxon>Nitrosomonadales</taxon>
        <taxon>Methylophilaceae</taxon>
        <taxon>Novimethylophilus</taxon>
    </lineage>
</organism>
<comment type="caution">
    <text evidence="1">The sequence shown here is derived from an EMBL/GenBank/DDBJ whole genome shotgun (WGS) entry which is preliminary data.</text>
</comment>
<reference evidence="1 2" key="1">
    <citation type="journal article" date="2018" name="Environ. Microbiol.">
        <title>Isolation and genomic characterization of Novimethylophilus kurashikiensis gen. nov. sp. nov., a new lanthanide-dependent methylotrophic species of Methylophilaceae.</title>
        <authorList>
            <person name="Lv H."/>
            <person name="Sahin N."/>
            <person name="Tani A."/>
        </authorList>
    </citation>
    <scope>NUCLEOTIDE SEQUENCE [LARGE SCALE GENOMIC DNA]</scope>
    <source>
        <strain evidence="1 2">La2-4</strain>
    </source>
</reference>